<sequence length="358" mass="39024">MEENAPKKNNKKLVIGGLIAVVLLIFAISSYISGLAYETTDNAQLDGDLLPVKAGITGYVTEIRFKDNQEVKKGDTLIVFNTVELNAELSQIRAELENARLNADVSGNMAEASIQNANAAFFESTSNEQGIQSAKATYDKSVQDFNRARQLLEIKAITQNGYEQSQTQMDVARAAYLKAKAMQLSSSSSSSGLKTRAVAERKQVSVAGNIILKKQAELTAALERLRHACIIAPFDGIVTKRNVQTGQFIIAGQSLCALINHKNLWVTANFKETQIEKIKTGQKVQVTVDAYEGKKLTGTIDSYGGATGSRFALIPPDNSTGNFIKIAQRFPVKIKLDPQTEYSQLYPGLSVLVKVKVN</sequence>
<dbReference type="Proteomes" id="UP000537204">
    <property type="component" value="Unassembled WGS sequence"/>
</dbReference>
<keyword evidence="4 5" id="KW-0472">Membrane</keyword>
<dbReference type="GO" id="GO:0055085">
    <property type="term" value="P:transmembrane transport"/>
    <property type="evidence" value="ECO:0007669"/>
    <property type="project" value="InterPro"/>
</dbReference>
<evidence type="ECO:0000313" key="9">
    <source>
        <dbReference type="Proteomes" id="UP000537204"/>
    </source>
</evidence>
<dbReference type="AlphaFoldDB" id="A0A7W8ZS13"/>
<evidence type="ECO:0000256" key="5">
    <source>
        <dbReference type="SAM" id="Phobius"/>
    </source>
</evidence>
<organism evidence="8 9">
    <name type="scientific">Pedobacter cryoconitis</name>
    <dbReference type="NCBI Taxonomy" id="188932"/>
    <lineage>
        <taxon>Bacteria</taxon>
        <taxon>Pseudomonadati</taxon>
        <taxon>Bacteroidota</taxon>
        <taxon>Sphingobacteriia</taxon>
        <taxon>Sphingobacteriales</taxon>
        <taxon>Sphingobacteriaceae</taxon>
        <taxon>Pedobacter</taxon>
    </lineage>
</organism>
<protein>
    <submittedName>
        <fullName evidence="8">Membrane fusion protein (Multidrug efflux system)</fullName>
    </submittedName>
</protein>
<gene>
    <name evidence="8" type="ORF">HDE68_004835</name>
</gene>
<reference evidence="8 9" key="1">
    <citation type="submission" date="2020-08" db="EMBL/GenBank/DDBJ databases">
        <title>Genomic Encyclopedia of Type Strains, Phase IV (KMG-V): Genome sequencing to study the core and pangenomes of soil and plant-associated prokaryotes.</title>
        <authorList>
            <person name="Whitman W."/>
        </authorList>
    </citation>
    <scope>NUCLEOTIDE SEQUENCE [LARGE SCALE GENOMIC DNA]</scope>
    <source>
        <strain evidence="8 9">S3M1</strain>
    </source>
</reference>
<proteinExistence type="predicted"/>
<evidence type="ECO:0000256" key="3">
    <source>
        <dbReference type="ARBA" id="ARBA00022989"/>
    </source>
</evidence>
<dbReference type="SUPFAM" id="SSF111369">
    <property type="entry name" value="HlyD-like secretion proteins"/>
    <property type="match status" value="2"/>
</dbReference>
<keyword evidence="3 5" id="KW-1133">Transmembrane helix</keyword>
<dbReference type="InterPro" id="IPR058634">
    <property type="entry name" value="AaeA-lik-b-barrel"/>
</dbReference>
<dbReference type="EMBL" id="JACHCE010000010">
    <property type="protein sequence ID" value="MBB5638900.1"/>
    <property type="molecule type" value="Genomic_DNA"/>
</dbReference>
<dbReference type="Pfam" id="PF25963">
    <property type="entry name" value="Beta-barrel_AAEA"/>
    <property type="match status" value="1"/>
</dbReference>
<name>A0A7W8ZS13_9SPHI</name>
<dbReference type="InterPro" id="IPR058625">
    <property type="entry name" value="MdtA-like_BSH"/>
</dbReference>
<dbReference type="GO" id="GO:0016020">
    <property type="term" value="C:membrane"/>
    <property type="evidence" value="ECO:0007669"/>
    <property type="project" value="UniProtKB-SubCell"/>
</dbReference>
<feature type="transmembrane region" description="Helical" evidence="5">
    <location>
        <begin position="12"/>
        <end position="32"/>
    </location>
</feature>
<feature type="domain" description="Multidrug resistance protein MdtA-like barrel-sandwich hybrid" evidence="6">
    <location>
        <begin position="52"/>
        <end position="258"/>
    </location>
</feature>
<comment type="caution">
    <text evidence="8">The sequence shown here is derived from an EMBL/GenBank/DDBJ whole genome shotgun (WGS) entry which is preliminary data.</text>
</comment>
<accession>A0A7W8ZS13</accession>
<evidence type="ECO:0000313" key="8">
    <source>
        <dbReference type="EMBL" id="MBB5638900.1"/>
    </source>
</evidence>
<dbReference type="PRINTS" id="PR01490">
    <property type="entry name" value="RTXTOXIND"/>
</dbReference>
<dbReference type="PANTHER" id="PTHR30386">
    <property type="entry name" value="MEMBRANE FUSION SUBUNIT OF EMRAB-TOLC MULTIDRUG EFFLUX PUMP"/>
    <property type="match status" value="1"/>
</dbReference>
<feature type="domain" description="p-hydroxybenzoic acid efflux pump subunit AaeA-like beta-barrel" evidence="7">
    <location>
        <begin position="264"/>
        <end position="355"/>
    </location>
</feature>
<dbReference type="Pfam" id="PF25917">
    <property type="entry name" value="BSH_RND"/>
    <property type="match status" value="1"/>
</dbReference>
<evidence type="ECO:0000256" key="1">
    <source>
        <dbReference type="ARBA" id="ARBA00004167"/>
    </source>
</evidence>
<comment type="subcellular location">
    <subcellularLocation>
        <location evidence="1">Membrane</location>
        <topology evidence="1">Single-pass membrane protein</topology>
    </subcellularLocation>
</comment>
<evidence type="ECO:0000256" key="2">
    <source>
        <dbReference type="ARBA" id="ARBA00022692"/>
    </source>
</evidence>
<keyword evidence="2 5" id="KW-0812">Transmembrane</keyword>
<evidence type="ECO:0000259" key="7">
    <source>
        <dbReference type="Pfam" id="PF25963"/>
    </source>
</evidence>
<evidence type="ECO:0000256" key="4">
    <source>
        <dbReference type="ARBA" id="ARBA00023136"/>
    </source>
</evidence>
<dbReference type="Gene3D" id="2.40.50.100">
    <property type="match status" value="1"/>
</dbReference>
<dbReference type="RefSeq" id="WP_183884686.1">
    <property type="nucleotide sequence ID" value="NZ_JACHCE010000010.1"/>
</dbReference>
<dbReference type="InterPro" id="IPR050739">
    <property type="entry name" value="MFP"/>
</dbReference>
<dbReference type="PANTHER" id="PTHR30386:SF26">
    <property type="entry name" value="TRANSPORT PROTEIN COMB"/>
    <property type="match status" value="1"/>
</dbReference>
<evidence type="ECO:0000259" key="6">
    <source>
        <dbReference type="Pfam" id="PF25917"/>
    </source>
</evidence>
<dbReference type="Gene3D" id="2.40.30.170">
    <property type="match status" value="1"/>
</dbReference>